<accession>A0A074Z7W5</accession>
<dbReference type="Proteomes" id="UP000054324">
    <property type="component" value="Unassembled WGS sequence"/>
</dbReference>
<evidence type="ECO:0000313" key="1">
    <source>
        <dbReference type="EMBL" id="KER19335.1"/>
    </source>
</evidence>
<dbReference type="GeneID" id="20326026"/>
<protein>
    <submittedName>
        <fullName evidence="1">Uncharacterized protein</fullName>
    </submittedName>
</protein>
<proteinExistence type="predicted"/>
<organism evidence="1 2">
    <name type="scientific">Opisthorchis viverrini</name>
    <name type="common">Southeast Asian liver fluke</name>
    <dbReference type="NCBI Taxonomy" id="6198"/>
    <lineage>
        <taxon>Eukaryota</taxon>
        <taxon>Metazoa</taxon>
        <taxon>Spiralia</taxon>
        <taxon>Lophotrochozoa</taxon>
        <taxon>Platyhelminthes</taxon>
        <taxon>Trematoda</taxon>
        <taxon>Digenea</taxon>
        <taxon>Opisthorchiida</taxon>
        <taxon>Opisthorchiata</taxon>
        <taxon>Opisthorchiidae</taxon>
        <taxon>Opisthorchis</taxon>
    </lineage>
</organism>
<dbReference type="AlphaFoldDB" id="A0A074Z7W5"/>
<reference evidence="1 2" key="1">
    <citation type="submission" date="2013-11" db="EMBL/GenBank/DDBJ databases">
        <title>Opisthorchis viverrini - life in the bile duct.</title>
        <authorList>
            <person name="Young N.D."/>
            <person name="Nagarajan N."/>
            <person name="Lin S.J."/>
            <person name="Korhonen P.K."/>
            <person name="Jex A.R."/>
            <person name="Hall R.S."/>
            <person name="Safavi-Hemami H."/>
            <person name="Kaewkong W."/>
            <person name="Bertrand D."/>
            <person name="Gao S."/>
            <person name="Seet Q."/>
            <person name="Wongkham S."/>
            <person name="Teh B.T."/>
            <person name="Wongkham C."/>
            <person name="Intapan P.M."/>
            <person name="Maleewong W."/>
            <person name="Yang X."/>
            <person name="Hu M."/>
            <person name="Wang Z."/>
            <person name="Hofmann A."/>
            <person name="Sternberg P.W."/>
            <person name="Tan P."/>
            <person name="Wang J."/>
            <person name="Gasser R.B."/>
        </authorList>
    </citation>
    <scope>NUCLEOTIDE SEQUENCE [LARGE SCALE GENOMIC DNA]</scope>
</reference>
<evidence type="ECO:0000313" key="2">
    <source>
        <dbReference type="Proteomes" id="UP000054324"/>
    </source>
</evidence>
<keyword evidence="2" id="KW-1185">Reference proteome</keyword>
<dbReference type="EMBL" id="KL597240">
    <property type="protein sequence ID" value="KER19335.1"/>
    <property type="molecule type" value="Genomic_DNA"/>
</dbReference>
<dbReference type="CTD" id="20326026"/>
<dbReference type="KEGG" id="ovi:T265_11858"/>
<dbReference type="RefSeq" id="XP_009176919.1">
    <property type="nucleotide sequence ID" value="XM_009178655.1"/>
</dbReference>
<gene>
    <name evidence="1" type="ORF">T265_11858</name>
</gene>
<name>A0A074Z7W5_OPIVI</name>
<sequence>MNIHIHSGSGNLSSQIGHKATASLELNGSAQADFAVPQARFRVFTRYITSNEWPRIACVLSLTFLQQYRLVRTEIVVYATLTVLFVMNFAGCLTREEIHGLEHCCVQHGTPDLVEGSEFLHKSVV</sequence>